<evidence type="ECO:0000256" key="6">
    <source>
        <dbReference type="ARBA" id="ARBA00022771"/>
    </source>
</evidence>
<evidence type="ECO:0000256" key="8">
    <source>
        <dbReference type="ARBA" id="ARBA00022927"/>
    </source>
</evidence>
<keyword evidence="12" id="KW-0325">Glycoprotein</keyword>
<dbReference type="Proteomes" id="UP000325081">
    <property type="component" value="Unassembled WGS sequence"/>
</dbReference>
<evidence type="ECO:0000256" key="5">
    <source>
        <dbReference type="ARBA" id="ARBA00022729"/>
    </source>
</evidence>
<dbReference type="InterPro" id="IPR003137">
    <property type="entry name" value="PA_domain"/>
</dbReference>
<evidence type="ECO:0000259" key="19">
    <source>
        <dbReference type="PROSITE" id="PS50089"/>
    </source>
</evidence>
<keyword evidence="2" id="KW-0926">Vacuole</keyword>
<dbReference type="Gene3D" id="3.30.40.10">
    <property type="entry name" value="Zinc/RING finger domain, C3HC4 (zinc finger)"/>
    <property type="match status" value="1"/>
</dbReference>
<dbReference type="Pfam" id="PF13639">
    <property type="entry name" value="zf-RING_2"/>
    <property type="match status" value="1"/>
</dbReference>
<evidence type="ECO:0000256" key="13">
    <source>
        <dbReference type="ARBA" id="ARBA00037435"/>
    </source>
</evidence>
<dbReference type="FunFam" id="3.50.30.30:FF:000020">
    <property type="entry name" value="Receptor homology region transmembrane domain-and RING domain-containing protein 2"/>
    <property type="match status" value="1"/>
</dbReference>
<comment type="subcellular location">
    <subcellularLocation>
        <location evidence="14">Endomembrane system</location>
        <topology evidence="14">Single-pass type I membrane protein</topology>
    </subcellularLocation>
    <subcellularLocation>
        <location evidence="15">Protein storage vacuole membrane</location>
    </subcellularLocation>
</comment>
<evidence type="ECO:0000256" key="1">
    <source>
        <dbReference type="ARBA" id="ARBA00022448"/>
    </source>
</evidence>
<evidence type="ECO:0000256" key="15">
    <source>
        <dbReference type="ARBA" id="ARBA00060484"/>
    </source>
</evidence>
<dbReference type="SUPFAM" id="SSF57850">
    <property type="entry name" value="RING/U-box"/>
    <property type="match status" value="1"/>
</dbReference>
<dbReference type="GO" id="GO:0006508">
    <property type="term" value="P:proteolysis"/>
    <property type="evidence" value="ECO:0007669"/>
    <property type="project" value="UniProtKB-KW"/>
</dbReference>
<dbReference type="GO" id="GO:0008270">
    <property type="term" value="F:zinc ion binding"/>
    <property type="evidence" value="ECO:0007669"/>
    <property type="project" value="UniProtKB-KW"/>
</dbReference>
<accession>A0A5A7Q1B8</accession>
<keyword evidence="4" id="KW-0479">Metal-binding</keyword>
<keyword evidence="21" id="KW-1185">Reference proteome</keyword>
<evidence type="ECO:0000256" key="14">
    <source>
        <dbReference type="ARBA" id="ARBA00046288"/>
    </source>
</evidence>
<keyword evidence="6 16" id="KW-0863">Zinc-finger</keyword>
<sequence length="401" mass="43669">MLKLWVIFRCIFCLMGCFLASGRVILMTSKVNISFEDIEANFAPPIKETGKYGTLDLAEPLDACSPLTNKIIVNTNKWRHHFALIVRGGCSFEDKVRNAQDAGFKAAIVYNNDDSNLVAMSGNSASIKIHAVFISRASGETLAKYAGANDVQLWLSPVNENSAWSIMLMSFISLLAMSAVLATCFFVRRNRIGRERPRFPRVREFHGISSRLVQAMPSLIFTAVLEDNCTSQTCAICLEDYNVGERLRILPCCHKFHASCVDTWLTSWRTFCPVCKQDVRAPPGGPPASESTPLLSSVSSHSILSSSSLSSSSASTSALPYDSLAPSSQGSVDLSQRSDQAYFLSVNSLGHDSSSQPRGYLSPMYVPSVGSTSRQPGQQLDYCESTGSFSPFDSANSLPGC</sequence>
<dbReference type="Gene3D" id="3.50.30.30">
    <property type="match status" value="1"/>
</dbReference>
<evidence type="ECO:0000256" key="18">
    <source>
        <dbReference type="SAM" id="Phobius"/>
    </source>
</evidence>
<feature type="compositionally biased region" description="Polar residues" evidence="17">
    <location>
        <begin position="369"/>
        <end position="378"/>
    </location>
</feature>
<organism evidence="20 21">
    <name type="scientific">Striga asiatica</name>
    <name type="common">Asiatic witchweed</name>
    <name type="synonym">Buchnera asiatica</name>
    <dbReference type="NCBI Taxonomy" id="4170"/>
    <lineage>
        <taxon>Eukaryota</taxon>
        <taxon>Viridiplantae</taxon>
        <taxon>Streptophyta</taxon>
        <taxon>Embryophyta</taxon>
        <taxon>Tracheophyta</taxon>
        <taxon>Spermatophyta</taxon>
        <taxon>Magnoliopsida</taxon>
        <taxon>eudicotyledons</taxon>
        <taxon>Gunneridae</taxon>
        <taxon>Pentapetalae</taxon>
        <taxon>asterids</taxon>
        <taxon>lamiids</taxon>
        <taxon>Lamiales</taxon>
        <taxon>Orobanchaceae</taxon>
        <taxon>Buchnereae</taxon>
        <taxon>Striga</taxon>
    </lineage>
</organism>
<dbReference type="InterPro" id="IPR051653">
    <property type="entry name" value="E3_ligase_sorting_rcpt"/>
</dbReference>
<dbReference type="InterPro" id="IPR001841">
    <property type="entry name" value="Znf_RING"/>
</dbReference>
<keyword evidence="7" id="KW-0862">Zinc</keyword>
<keyword evidence="10 18" id="KW-0472">Membrane</keyword>
<dbReference type="FunFam" id="3.30.40.10:FF:000276">
    <property type="entry name" value="Receptor homology region transmembrane domain-and RING domain-containing protein 2"/>
    <property type="match status" value="1"/>
</dbReference>
<keyword evidence="5" id="KW-0732">Signal</keyword>
<dbReference type="InterPro" id="IPR046450">
    <property type="entry name" value="PA_dom_sf"/>
</dbReference>
<protein>
    <submittedName>
        <fullName evidence="20">Protease-associated RING/U-box zinc finger family protein</fullName>
    </submittedName>
</protein>
<proteinExistence type="predicted"/>
<keyword evidence="20" id="KW-0378">Hydrolase</keyword>
<dbReference type="GO" id="GO:0032586">
    <property type="term" value="C:protein storage vacuole membrane"/>
    <property type="evidence" value="ECO:0007669"/>
    <property type="project" value="UniProtKB-SubCell"/>
</dbReference>
<evidence type="ECO:0000313" key="21">
    <source>
        <dbReference type="Proteomes" id="UP000325081"/>
    </source>
</evidence>
<evidence type="ECO:0000256" key="10">
    <source>
        <dbReference type="ARBA" id="ARBA00023136"/>
    </source>
</evidence>
<keyword evidence="1" id="KW-0813">Transport</keyword>
<dbReference type="Pfam" id="PF02225">
    <property type="entry name" value="PA"/>
    <property type="match status" value="1"/>
</dbReference>
<evidence type="ECO:0000256" key="7">
    <source>
        <dbReference type="ARBA" id="ARBA00022833"/>
    </source>
</evidence>
<dbReference type="InterPro" id="IPR044744">
    <property type="entry name" value="ZNRF4/RNF13/RNF167_PA"/>
</dbReference>
<dbReference type="GO" id="GO:0008233">
    <property type="term" value="F:peptidase activity"/>
    <property type="evidence" value="ECO:0007669"/>
    <property type="project" value="UniProtKB-KW"/>
</dbReference>
<dbReference type="CDD" id="cd02123">
    <property type="entry name" value="PA_C_RZF_like"/>
    <property type="match status" value="1"/>
</dbReference>
<dbReference type="AlphaFoldDB" id="A0A5A7Q1B8"/>
<dbReference type="PROSITE" id="PS50089">
    <property type="entry name" value="ZF_RING_2"/>
    <property type="match status" value="1"/>
</dbReference>
<name>A0A5A7Q1B8_STRAF</name>
<feature type="domain" description="RING-type" evidence="19">
    <location>
        <begin position="234"/>
        <end position="276"/>
    </location>
</feature>
<evidence type="ECO:0000256" key="11">
    <source>
        <dbReference type="ARBA" id="ARBA00023157"/>
    </source>
</evidence>
<reference evidence="21" key="1">
    <citation type="journal article" date="2019" name="Curr. Biol.">
        <title>Genome Sequence of Striga asiatica Provides Insight into the Evolution of Plant Parasitism.</title>
        <authorList>
            <person name="Yoshida S."/>
            <person name="Kim S."/>
            <person name="Wafula E.K."/>
            <person name="Tanskanen J."/>
            <person name="Kim Y.M."/>
            <person name="Honaas L."/>
            <person name="Yang Z."/>
            <person name="Spallek T."/>
            <person name="Conn C.E."/>
            <person name="Ichihashi Y."/>
            <person name="Cheong K."/>
            <person name="Cui S."/>
            <person name="Der J.P."/>
            <person name="Gundlach H."/>
            <person name="Jiao Y."/>
            <person name="Hori C."/>
            <person name="Ishida J.K."/>
            <person name="Kasahara H."/>
            <person name="Kiba T."/>
            <person name="Kim M.S."/>
            <person name="Koo N."/>
            <person name="Laohavisit A."/>
            <person name="Lee Y.H."/>
            <person name="Lumba S."/>
            <person name="McCourt P."/>
            <person name="Mortimer J.C."/>
            <person name="Mutuku J.M."/>
            <person name="Nomura T."/>
            <person name="Sasaki-Sekimoto Y."/>
            <person name="Seto Y."/>
            <person name="Wang Y."/>
            <person name="Wakatake T."/>
            <person name="Sakakibara H."/>
            <person name="Demura T."/>
            <person name="Yamaguchi S."/>
            <person name="Yoneyama K."/>
            <person name="Manabe R.I."/>
            <person name="Nelson D.C."/>
            <person name="Schulman A.H."/>
            <person name="Timko M.P."/>
            <person name="dePamphilis C.W."/>
            <person name="Choi D."/>
            <person name="Shirasu K."/>
        </authorList>
    </citation>
    <scope>NUCLEOTIDE SEQUENCE [LARGE SCALE GENOMIC DNA]</scope>
    <source>
        <strain evidence="21">cv. UVA1</strain>
    </source>
</reference>
<dbReference type="PANTHER" id="PTHR47168:SF5">
    <property type="entry name" value="RING-TYPE DOMAIN-CONTAINING PROTEIN"/>
    <property type="match status" value="1"/>
</dbReference>
<evidence type="ECO:0000256" key="9">
    <source>
        <dbReference type="ARBA" id="ARBA00022989"/>
    </source>
</evidence>
<keyword evidence="3 18" id="KW-0812">Transmembrane</keyword>
<dbReference type="OrthoDB" id="8062037at2759"/>
<evidence type="ECO:0000256" key="4">
    <source>
        <dbReference type="ARBA" id="ARBA00022723"/>
    </source>
</evidence>
<keyword evidence="11" id="KW-1015">Disulfide bond</keyword>
<evidence type="ECO:0000256" key="16">
    <source>
        <dbReference type="PROSITE-ProRule" id="PRU00175"/>
    </source>
</evidence>
<dbReference type="SMART" id="SM00184">
    <property type="entry name" value="RING"/>
    <property type="match status" value="1"/>
</dbReference>
<feature type="region of interest" description="Disordered" evidence="17">
    <location>
        <begin position="350"/>
        <end position="380"/>
    </location>
</feature>
<keyword evidence="20" id="KW-0645">Protease</keyword>
<dbReference type="PANTHER" id="PTHR47168">
    <property type="entry name" value="RING ZINC FINGER DOMAIN SUPERFAMILY PROTEIN-RELATED"/>
    <property type="match status" value="1"/>
</dbReference>
<evidence type="ECO:0000256" key="3">
    <source>
        <dbReference type="ARBA" id="ARBA00022692"/>
    </source>
</evidence>
<dbReference type="InterPro" id="IPR013083">
    <property type="entry name" value="Znf_RING/FYVE/PHD"/>
</dbReference>
<dbReference type="EMBL" id="BKCP01005516">
    <property type="protein sequence ID" value="GER38691.1"/>
    <property type="molecule type" value="Genomic_DNA"/>
</dbReference>
<dbReference type="SUPFAM" id="SSF52025">
    <property type="entry name" value="PA domain"/>
    <property type="match status" value="1"/>
</dbReference>
<evidence type="ECO:0000313" key="20">
    <source>
        <dbReference type="EMBL" id="GER38691.1"/>
    </source>
</evidence>
<comment type="function">
    <text evidence="13">Involved in the trafficking of vacuolar proteins. May function as a sorting receptor for protein trafficking to the protein storage vacuole (PSV).</text>
</comment>
<evidence type="ECO:0000256" key="12">
    <source>
        <dbReference type="ARBA" id="ARBA00023180"/>
    </source>
</evidence>
<evidence type="ECO:0000256" key="17">
    <source>
        <dbReference type="SAM" id="MobiDB-lite"/>
    </source>
</evidence>
<keyword evidence="9 18" id="KW-1133">Transmembrane helix</keyword>
<dbReference type="GO" id="GO:0012505">
    <property type="term" value="C:endomembrane system"/>
    <property type="evidence" value="ECO:0007669"/>
    <property type="project" value="UniProtKB-SubCell"/>
</dbReference>
<evidence type="ECO:0000256" key="2">
    <source>
        <dbReference type="ARBA" id="ARBA00022554"/>
    </source>
</evidence>
<gene>
    <name evidence="20" type="ORF">STAS_15224</name>
</gene>
<keyword evidence="8" id="KW-0653">Protein transport</keyword>
<dbReference type="GO" id="GO:0015031">
    <property type="term" value="P:protein transport"/>
    <property type="evidence" value="ECO:0007669"/>
    <property type="project" value="UniProtKB-KW"/>
</dbReference>
<feature type="transmembrane region" description="Helical" evidence="18">
    <location>
        <begin position="163"/>
        <end position="187"/>
    </location>
</feature>
<comment type="caution">
    <text evidence="20">The sequence shown here is derived from an EMBL/GenBank/DDBJ whole genome shotgun (WGS) entry which is preliminary data.</text>
</comment>